<organism evidence="1 2">
    <name type="scientific">Eretmocerus hayati</name>
    <dbReference type="NCBI Taxonomy" id="131215"/>
    <lineage>
        <taxon>Eukaryota</taxon>
        <taxon>Metazoa</taxon>
        <taxon>Ecdysozoa</taxon>
        <taxon>Arthropoda</taxon>
        <taxon>Hexapoda</taxon>
        <taxon>Insecta</taxon>
        <taxon>Pterygota</taxon>
        <taxon>Neoptera</taxon>
        <taxon>Endopterygota</taxon>
        <taxon>Hymenoptera</taxon>
        <taxon>Apocrita</taxon>
        <taxon>Proctotrupomorpha</taxon>
        <taxon>Chalcidoidea</taxon>
        <taxon>Aphelinidae</taxon>
        <taxon>Aphelininae</taxon>
        <taxon>Eretmocerus</taxon>
    </lineage>
</organism>
<gene>
    <name evidence="1" type="ORF">QAD02_010622</name>
</gene>
<dbReference type="EMBL" id="CM056742">
    <property type="protein sequence ID" value="KAJ8674836.1"/>
    <property type="molecule type" value="Genomic_DNA"/>
</dbReference>
<evidence type="ECO:0000313" key="1">
    <source>
        <dbReference type="EMBL" id="KAJ8674836.1"/>
    </source>
</evidence>
<protein>
    <submittedName>
        <fullName evidence="1">Uncharacterized protein</fullName>
    </submittedName>
</protein>
<name>A0ACC2NVM4_9HYME</name>
<accession>A0ACC2NVM4</accession>
<dbReference type="Proteomes" id="UP001239111">
    <property type="component" value="Chromosome 2"/>
</dbReference>
<evidence type="ECO:0000313" key="2">
    <source>
        <dbReference type="Proteomes" id="UP001239111"/>
    </source>
</evidence>
<comment type="caution">
    <text evidence="1">The sequence shown here is derived from an EMBL/GenBank/DDBJ whole genome shotgun (WGS) entry which is preliminary data.</text>
</comment>
<proteinExistence type="predicted"/>
<keyword evidence="2" id="KW-1185">Reference proteome</keyword>
<sequence>MSQTPSQPEQINNAGPTDNLGSYFDSSTPTIFDEIVSSTQTEIFSSSASSSFSPPSRVPTNIFGNDSSFEDQPSEHISVNDTHRDAWIPSENTRKILRAITTSTHGGTQDRENLTMPGLALAEELTDPVKEITAYFLGEEETINRNVPSSSDVTQDERGLRSLIKEGCYRAAINLSGKLLAVYGQGFDKINHPSKHTPHSLQLWFTRLSLLTKLKQTDILETESAPFQNLDKPDMYFIFYPELYGTRPGSMASFAFRLLLAEIPMYCGRGKRALDNLYAMLAIIKKMINNLENGLSEDGSAAKCSESEREEAIQLWKARRSRTLVSVVNCALHLKNYSLATDVLEQLFNLNSWKKAEMEIFSSALSRIHLALGDVNAAEKNLTSMKPEKSKTVSVNELVDRGLIAIAQNSFVEALKYFQSAAKVDQSDVVLTNNIAVCLLYTGQLEEAVKLMESFVTVQNPAQSLQETVLLNLCTLYELHTTHSKQSKLELLRQVNRFNGDAMNVQCLKLNM</sequence>
<reference evidence="1" key="1">
    <citation type="submission" date="2023-04" db="EMBL/GenBank/DDBJ databases">
        <title>A chromosome-level genome assembly of the parasitoid wasp Eretmocerus hayati.</title>
        <authorList>
            <person name="Zhong Y."/>
            <person name="Liu S."/>
            <person name="Liu Y."/>
        </authorList>
    </citation>
    <scope>NUCLEOTIDE SEQUENCE</scope>
    <source>
        <strain evidence="1">ZJU_SS_LIU_2023</strain>
    </source>
</reference>